<feature type="domain" description="Glycosyl transferase family 1" evidence="1">
    <location>
        <begin position="201"/>
        <end position="341"/>
    </location>
</feature>
<dbReference type="GO" id="GO:0016757">
    <property type="term" value="F:glycosyltransferase activity"/>
    <property type="evidence" value="ECO:0007669"/>
    <property type="project" value="InterPro"/>
</dbReference>
<dbReference type="STRING" id="111105.HR09_06550"/>
<name>A0A099WNB0_9PORP</name>
<comment type="caution">
    <text evidence="2">The sequence shown here is derived from an EMBL/GenBank/DDBJ whole genome shotgun (WGS) entry which is preliminary data.</text>
</comment>
<accession>A0A099WNB0</accession>
<dbReference type="Pfam" id="PF00534">
    <property type="entry name" value="Glycos_transf_1"/>
    <property type="match status" value="1"/>
</dbReference>
<gene>
    <name evidence="2" type="ORF">HR08_04120</name>
</gene>
<evidence type="ECO:0000259" key="1">
    <source>
        <dbReference type="Pfam" id="PF00534"/>
    </source>
</evidence>
<dbReference type="Gene3D" id="3.40.50.2000">
    <property type="entry name" value="Glycogen Phosphorylase B"/>
    <property type="match status" value="2"/>
</dbReference>
<dbReference type="InterPro" id="IPR001296">
    <property type="entry name" value="Glyco_trans_1"/>
</dbReference>
<dbReference type="EMBL" id="JRAI01000039">
    <property type="protein sequence ID" value="KGN86261.1"/>
    <property type="molecule type" value="Genomic_DNA"/>
</dbReference>
<dbReference type="PANTHER" id="PTHR45947:SF3">
    <property type="entry name" value="SULFOQUINOVOSYL TRANSFERASE SQD2"/>
    <property type="match status" value="1"/>
</dbReference>
<protein>
    <submittedName>
        <fullName evidence="2">Glycosyl transferase</fullName>
    </submittedName>
</protein>
<evidence type="ECO:0000313" key="2">
    <source>
        <dbReference type="EMBL" id="KGN86261.1"/>
    </source>
</evidence>
<dbReference type="PANTHER" id="PTHR45947">
    <property type="entry name" value="SULFOQUINOVOSYL TRANSFERASE SQD2"/>
    <property type="match status" value="1"/>
</dbReference>
<dbReference type="SUPFAM" id="SSF53756">
    <property type="entry name" value="UDP-Glycosyltransferase/glycogen phosphorylase"/>
    <property type="match status" value="1"/>
</dbReference>
<sequence>MNPPKRLLVIHRALAPYRIELLNTLSAAFDAHIYFEFASPIEQRFDAGELAKRVHFQSSVLPPAPEIPGLKNFRPYAASLVRSLRPDVVLCSEFNLLTLTLAAACRLFSPKTKLYVLCDDNEQMAEAELRYGRGLKHRMLSYVDGVILCDSRACDLYASRFATLDRERFVFFPILQDEKVLRPLYEQAFGIGRDLRHDLVPDSTRMMLYVGRLSEEKNLPALIDSLSTLPNDVHLVIVGDGPMQSILMNQAQATGYPERIVFAGKKEGAELYAYYTQADCLVLPSTRECFGSVVNEALIAGVPVVCSDIAGASCLITESNGRTFSPMQPNALSQACNDLLASITPFCGDSLRPSLMPFTFEQAIVPLLSLLSR</sequence>
<dbReference type="InterPro" id="IPR050194">
    <property type="entry name" value="Glycosyltransferase_grp1"/>
</dbReference>
<organism evidence="2 3">
    <name type="scientific">Porphyromonas gulae</name>
    <dbReference type="NCBI Taxonomy" id="111105"/>
    <lineage>
        <taxon>Bacteria</taxon>
        <taxon>Pseudomonadati</taxon>
        <taxon>Bacteroidota</taxon>
        <taxon>Bacteroidia</taxon>
        <taxon>Bacteroidales</taxon>
        <taxon>Porphyromonadaceae</taxon>
        <taxon>Porphyromonas</taxon>
    </lineage>
</organism>
<dbReference type="OrthoDB" id="9790710at2"/>
<reference evidence="2 3" key="1">
    <citation type="submission" date="2014-08" db="EMBL/GenBank/DDBJ databases">
        <title>Porphyromonas gulae strain:COT-052_OH1451 Genome sequencing.</title>
        <authorList>
            <person name="Wallis C."/>
            <person name="Deusch O."/>
            <person name="O'Flynn C."/>
            <person name="Davis I."/>
            <person name="Jospin G."/>
            <person name="Darling A.E."/>
            <person name="Coil D.A."/>
            <person name="Alexiev A."/>
            <person name="Horsfall A."/>
            <person name="Kirkwood N."/>
            <person name="Harris S."/>
            <person name="Eisen J.A."/>
        </authorList>
    </citation>
    <scope>NUCLEOTIDE SEQUENCE [LARGE SCALE GENOMIC DNA]</scope>
    <source>
        <strain evidence="3">COT-052 OH1451</strain>
    </source>
</reference>
<keyword evidence="2" id="KW-0808">Transferase</keyword>
<dbReference type="CDD" id="cd03801">
    <property type="entry name" value="GT4_PimA-like"/>
    <property type="match status" value="1"/>
</dbReference>
<dbReference type="AlphaFoldDB" id="A0A099WNB0"/>
<dbReference type="GeneID" id="57240351"/>
<proteinExistence type="predicted"/>
<dbReference type="Proteomes" id="UP000030130">
    <property type="component" value="Unassembled WGS sequence"/>
</dbReference>
<dbReference type="RefSeq" id="WP_039419526.1">
    <property type="nucleotide sequence ID" value="NZ_CALUCC010000170.1"/>
</dbReference>
<evidence type="ECO:0000313" key="3">
    <source>
        <dbReference type="Proteomes" id="UP000030130"/>
    </source>
</evidence>
<dbReference type="eggNOG" id="COG0438">
    <property type="taxonomic scope" value="Bacteria"/>
</dbReference>